<accession>A0A166PM53</accession>
<dbReference type="STRING" id="436010.A0A166PM53"/>
<organism evidence="1 2">
    <name type="scientific">Athelia psychrophila</name>
    <dbReference type="NCBI Taxonomy" id="1759441"/>
    <lineage>
        <taxon>Eukaryota</taxon>
        <taxon>Fungi</taxon>
        <taxon>Dikarya</taxon>
        <taxon>Basidiomycota</taxon>
        <taxon>Agaricomycotina</taxon>
        <taxon>Agaricomycetes</taxon>
        <taxon>Agaricomycetidae</taxon>
        <taxon>Atheliales</taxon>
        <taxon>Atheliaceae</taxon>
        <taxon>Athelia</taxon>
    </lineage>
</organism>
<name>A0A166PM53_9AGAM</name>
<gene>
    <name evidence="1" type="ORF">FIBSPDRAFT_949704</name>
</gene>
<proteinExistence type="predicted"/>
<keyword evidence="2" id="KW-1185">Reference proteome</keyword>
<dbReference type="Proteomes" id="UP000076532">
    <property type="component" value="Unassembled WGS sequence"/>
</dbReference>
<reference evidence="1 2" key="1">
    <citation type="journal article" date="2016" name="Mol. Biol. Evol.">
        <title>Comparative Genomics of Early-Diverging Mushroom-Forming Fungi Provides Insights into the Origins of Lignocellulose Decay Capabilities.</title>
        <authorList>
            <person name="Nagy L.G."/>
            <person name="Riley R."/>
            <person name="Tritt A."/>
            <person name="Adam C."/>
            <person name="Daum C."/>
            <person name="Floudas D."/>
            <person name="Sun H."/>
            <person name="Yadav J.S."/>
            <person name="Pangilinan J."/>
            <person name="Larsson K.H."/>
            <person name="Matsuura K."/>
            <person name="Barry K."/>
            <person name="Labutti K."/>
            <person name="Kuo R."/>
            <person name="Ohm R.A."/>
            <person name="Bhattacharya S.S."/>
            <person name="Shirouzu T."/>
            <person name="Yoshinaga Y."/>
            <person name="Martin F.M."/>
            <person name="Grigoriev I.V."/>
            <person name="Hibbett D.S."/>
        </authorList>
    </citation>
    <scope>NUCLEOTIDE SEQUENCE [LARGE SCALE GENOMIC DNA]</scope>
    <source>
        <strain evidence="1 2">CBS 109695</strain>
    </source>
</reference>
<sequence length="261" mass="30132">MAHFLENATQGPTRPIKIDWSAGLGVHSWNVEAISLMAQICLDELLQDHVIVEDFNKRTLTLNHHCVQKCIKTKLNKLGRDTRRAAEKGADALKRHQEALKTQDRRMTRRNTMYKRRLRIIQENKHRDPTVWRNIEKVLTTIGIQGMSGDETDTTTHHRIKETRRLKHPWLNPRITDLWVALDSYEDAVNDELLVKIQHRKGNAGLPRSNAMRQDSSVPASRRFPKNWYADDWWKKLTEGSQLAVAARDSVGIPTIIARSS</sequence>
<dbReference type="AlphaFoldDB" id="A0A166PM53"/>
<evidence type="ECO:0000313" key="2">
    <source>
        <dbReference type="Proteomes" id="UP000076532"/>
    </source>
</evidence>
<dbReference type="OrthoDB" id="2690488at2759"/>
<dbReference type="EMBL" id="KV417516">
    <property type="protein sequence ID" value="KZP26235.1"/>
    <property type="molecule type" value="Genomic_DNA"/>
</dbReference>
<evidence type="ECO:0000313" key="1">
    <source>
        <dbReference type="EMBL" id="KZP26235.1"/>
    </source>
</evidence>
<protein>
    <submittedName>
        <fullName evidence="1">Uncharacterized protein</fullName>
    </submittedName>
</protein>